<proteinExistence type="predicted"/>
<feature type="transmembrane region" description="Helical" evidence="2">
    <location>
        <begin position="49"/>
        <end position="68"/>
    </location>
</feature>
<dbReference type="Pfam" id="PF00583">
    <property type="entry name" value="Acetyltransf_1"/>
    <property type="match status" value="1"/>
</dbReference>
<evidence type="ECO:0000256" key="2">
    <source>
        <dbReference type="SAM" id="Phobius"/>
    </source>
</evidence>
<feature type="domain" description="N-acetyltransferase" evidence="3">
    <location>
        <begin position="79"/>
        <end position="232"/>
    </location>
</feature>
<keyword evidence="2" id="KW-1133">Transmembrane helix</keyword>
<dbReference type="GO" id="GO:0008080">
    <property type="term" value="F:N-acetyltransferase activity"/>
    <property type="evidence" value="ECO:0007669"/>
    <property type="project" value="InterPro"/>
</dbReference>
<dbReference type="InterPro" id="IPR000182">
    <property type="entry name" value="GNAT_dom"/>
</dbReference>
<reference evidence="4" key="2">
    <citation type="submission" date="2025-09" db="UniProtKB">
        <authorList>
            <consortium name="Ensembl"/>
        </authorList>
    </citation>
    <scope>IDENTIFICATION</scope>
</reference>
<name>A0A8C5LN30_9ANUR</name>
<evidence type="ECO:0000313" key="4">
    <source>
        <dbReference type="Ensembl" id="ENSLLEP00000000131.1"/>
    </source>
</evidence>
<keyword evidence="1" id="KW-0808">Transferase</keyword>
<dbReference type="Gene3D" id="3.40.630.30">
    <property type="match status" value="1"/>
</dbReference>
<organism evidence="4 5">
    <name type="scientific">Leptobrachium leishanense</name>
    <name type="common">Leishan spiny toad</name>
    <dbReference type="NCBI Taxonomy" id="445787"/>
    <lineage>
        <taxon>Eukaryota</taxon>
        <taxon>Metazoa</taxon>
        <taxon>Chordata</taxon>
        <taxon>Craniata</taxon>
        <taxon>Vertebrata</taxon>
        <taxon>Euteleostomi</taxon>
        <taxon>Amphibia</taxon>
        <taxon>Batrachia</taxon>
        <taxon>Anura</taxon>
        <taxon>Pelobatoidea</taxon>
        <taxon>Megophryidae</taxon>
        <taxon>Leptobrachium</taxon>
    </lineage>
</organism>
<keyword evidence="2" id="KW-0812">Transmembrane</keyword>
<keyword evidence="5" id="KW-1185">Reference proteome</keyword>
<keyword evidence="2" id="KW-0472">Membrane</keyword>
<reference evidence="4" key="1">
    <citation type="submission" date="2025-08" db="UniProtKB">
        <authorList>
            <consortium name="Ensembl"/>
        </authorList>
    </citation>
    <scope>IDENTIFICATION</scope>
</reference>
<dbReference type="GeneTree" id="ENSGT00950000182932"/>
<dbReference type="Ensembl" id="ENSLLET00000000141.1">
    <property type="protein sequence ID" value="ENSLLEP00000000131.1"/>
    <property type="gene ID" value="ENSLLEG00000000106.1"/>
</dbReference>
<dbReference type="AlphaFoldDB" id="A0A8C5LN30"/>
<dbReference type="PANTHER" id="PTHR13947:SF57">
    <property type="entry name" value="N-ACETYLTRANSFERASE CAMELLO-RELATED"/>
    <property type="match status" value="1"/>
</dbReference>
<feature type="transmembrane region" description="Helical" evidence="2">
    <location>
        <begin position="74"/>
        <end position="95"/>
    </location>
</feature>
<dbReference type="PANTHER" id="PTHR13947">
    <property type="entry name" value="GNAT FAMILY N-ACETYLTRANSFERASE"/>
    <property type="match status" value="1"/>
</dbReference>
<dbReference type="SUPFAM" id="SSF55729">
    <property type="entry name" value="Acyl-CoA N-acyltransferases (Nat)"/>
    <property type="match status" value="1"/>
</dbReference>
<accession>A0A8C5LN30</accession>
<protein>
    <recommendedName>
        <fullName evidence="3">N-acetyltransferase domain-containing protein</fullName>
    </recommendedName>
</protein>
<dbReference type="InterPro" id="IPR016181">
    <property type="entry name" value="Acyl_CoA_acyltransferase"/>
</dbReference>
<dbReference type="InterPro" id="IPR050769">
    <property type="entry name" value="NAT_camello-type"/>
</dbReference>
<dbReference type="OrthoDB" id="41532at2759"/>
<sequence>MLRKWIPTYHRGFSMANVSIRRYKSSDYDMVRLLFAEGVKSHIPYIYTYLAKLPQVHFVLLTTFLIVFSISRSYLLSLMSVALVLVCSLFLLYTLMGHSVRKCHNGDLFDIEKSYMTDDKSCFWVAETNGRVVGIVGVQPVKDSEGVILLRRLSVAKNQRGRGIARSLCQTVIDFARQYGVKHINLDTGAFQRPAHRLYENIGFEKTRVKYIQTLPARFANISVLYYTYNVK</sequence>
<evidence type="ECO:0000313" key="5">
    <source>
        <dbReference type="Proteomes" id="UP000694569"/>
    </source>
</evidence>
<dbReference type="CDD" id="cd04301">
    <property type="entry name" value="NAT_SF"/>
    <property type="match status" value="1"/>
</dbReference>
<evidence type="ECO:0000259" key="3">
    <source>
        <dbReference type="PROSITE" id="PS51186"/>
    </source>
</evidence>
<dbReference type="Proteomes" id="UP000694569">
    <property type="component" value="Unplaced"/>
</dbReference>
<dbReference type="PROSITE" id="PS51186">
    <property type="entry name" value="GNAT"/>
    <property type="match status" value="1"/>
</dbReference>
<evidence type="ECO:0000256" key="1">
    <source>
        <dbReference type="ARBA" id="ARBA00022679"/>
    </source>
</evidence>